<sequence length="236" mass="27313">MDASNKPPMSDIDSHTQDLVNGSDINHLQYNGIQFDKLSSEDLKGKEFKTVEEANAFYYAYAKAMSFDVRSDYKKFSVRTKDRVTSRRLLCSAQGKRREGYMNREKRVCRLKKETRFNYLCLVKVSYCKEKDSYIYNDFITEHSHKLAETYESHLLRSHRSVQDAHLALATSMQRVSVKPCHTYEYIVDKAGGFSNVGFTIKDLYNKLDSRRREILLDCDAEAALAYMRGKVATDS</sequence>
<dbReference type="InterPro" id="IPR004330">
    <property type="entry name" value="FAR1_DNA_bnd_dom"/>
</dbReference>
<accession>A0AAW1VS15</accession>
<keyword evidence="3" id="KW-1185">Reference proteome</keyword>
<protein>
    <recommendedName>
        <fullName evidence="1">FAR1 domain-containing protein</fullName>
    </recommendedName>
</protein>
<dbReference type="PANTHER" id="PTHR47718">
    <property type="entry name" value="OS01G0519700 PROTEIN"/>
    <property type="match status" value="1"/>
</dbReference>
<evidence type="ECO:0000259" key="1">
    <source>
        <dbReference type="Pfam" id="PF03101"/>
    </source>
</evidence>
<reference evidence="2 3" key="1">
    <citation type="journal article" date="2023" name="G3 (Bethesda)">
        <title>A chromosome-length genome assembly and annotation of blackberry (Rubus argutus, cv. 'Hillquist').</title>
        <authorList>
            <person name="Bruna T."/>
            <person name="Aryal R."/>
            <person name="Dudchenko O."/>
            <person name="Sargent D.J."/>
            <person name="Mead D."/>
            <person name="Buti M."/>
            <person name="Cavallini A."/>
            <person name="Hytonen T."/>
            <person name="Andres J."/>
            <person name="Pham M."/>
            <person name="Weisz D."/>
            <person name="Mascagni F."/>
            <person name="Usai G."/>
            <person name="Natali L."/>
            <person name="Bassil N."/>
            <person name="Fernandez G.E."/>
            <person name="Lomsadze A."/>
            <person name="Armour M."/>
            <person name="Olukolu B."/>
            <person name="Poorten T."/>
            <person name="Britton C."/>
            <person name="Davik J."/>
            <person name="Ashrafi H."/>
            <person name="Aiden E.L."/>
            <person name="Borodovsky M."/>
            <person name="Worthington M."/>
        </authorList>
    </citation>
    <scope>NUCLEOTIDE SEQUENCE [LARGE SCALE GENOMIC DNA]</scope>
    <source>
        <strain evidence="2">PI 553951</strain>
    </source>
</reference>
<feature type="domain" description="FAR1" evidence="1">
    <location>
        <begin position="57"/>
        <end position="148"/>
    </location>
</feature>
<evidence type="ECO:0000313" key="2">
    <source>
        <dbReference type="EMBL" id="KAK9910274.1"/>
    </source>
</evidence>
<dbReference type="Pfam" id="PF03101">
    <property type="entry name" value="FAR1"/>
    <property type="match status" value="1"/>
</dbReference>
<proteinExistence type="predicted"/>
<dbReference type="Proteomes" id="UP001457282">
    <property type="component" value="Unassembled WGS sequence"/>
</dbReference>
<gene>
    <name evidence="2" type="ORF">M0R45_034242</name>
</gene>
<name>A0AAW1VS15_RUBAR</name>
<comment type="caution">
    <text evidence="2">The sequence shown here is derived from an EMBL/GenBank/DDBJ whole genome shotgun (WGS) entry which is preliminary data.</text>
</comment>
<dbReference type="EMBL" id="JBEDUW010000007">
    <property type="protein sequence ID" value="KAK9910274.1"/>
    <property type="molecule type" value="Genomic_DNA"/>
</dbReference>
<dbReference type="AlphaFoldDB" id="A0AAW1VS15"/>
<evidence type="ECO:0000313" key="3">
    <source>
        <dbReference type="Proteomes" id="UP001457282"/>
    </source>
</evidence>
<dbReference type="PANTHER" id="PTHR47718:SF15">
    <property type="entry name" value="PROTEIN FAR1-RELATED SEQUENCE 5-LIKE"/>
    <property type="match status" value="1"/>
</dbReference>
<organism evidence="2 3">
    <name type="scientific">Rubus argutus</name>
    <name type="common">Southern blackberry</name>
    <dbReference type="NCBI Taxonomy" id="59490"/>
    <lineage>
        <taxon>Eukaryota</taxon>
        <taxon>Viridiplantae</taxon>
        <taxon>Streptophyta</taxon>
        <taxon>Embryophyta</taxon>
        <taxon>Tracheophyta</taxon>
        <taxon>Spermatophyta</taxon>
        <taxon>Magnoliopsida</taxon>
        <taxon>eudicotyledons</taxon>
        <taxon>Gunneridae</taxon>
        <taxon>Pentapetalae</taxon>
        <taxon>rosids</taxon>
        <taxon>fabids</taxon>
        <taxon>Rosales</taxon>
        <taxon>Rosaceae</taxon>
        <taxon>Rosoideae</taxon>
        <taxon>Rosoideae incertae sedis</taxon>
        <taxon>Rubus</taxon>
    </lineage>
</organism>